<evidence type="ECO:0000313" key="2">
    <source>
        <dbReference type="EMBL" id="GAA0147268.1"/>
    </source>
</evidence>
<evidence type="ECO:0000313" key="3">
    <source>
        <dbReference type="Proteomes" id="UP001454036"/>
    </source>
</evidence>
<dbReference type="EMBL" id="BAABME010001057">
    <property type="protein sequence ID" value="GAA0147268.1"/>
    <property type="molecule type" value="Genomic_DNA"/>
</dbReference>
<keyword evidence="3" id="KW-1185">Reference proteome</keyword>
<sequence>MNPAQVSNSNVLAGALEAMWVTTRQATKRLIQHGMTSPTCERDIEYFEDQKPTQLRYSSPSSYGFIPSSSMERSQSRYGSHGDSDDSYISFMIMGITTIEEQIASLT</sequence>
<accession>A0AAV3P7V4</accession>
<dbReference type="Proteomes" id="UP001454036">
    <property type="component" value="Unassembled WGS sequence"/>
</dbReference>
<reference evidence="2 3" key="1">
    <citation type="submission" date="2024-01" db="EMBL/GenBank/DDBJ databases">
        <title>The complete chloroplast genome sequence of Lithospermum erythrorhizon: insights into the phylogenetic relationship among Boraginaceae species and the maternal lineages of purple gromwells.</title>
        <authorList>
            <person name="Okada T."/>
            <person name="Watanabe K."/>
        </authorList>
    </citation>
    <scope>NUCLEOTIDE SEQUENCE [LARGE SCALE GENOMIC DNA]</scope>
</reference>
<feature type="compositionally biased region" description="Low complexity" evidence="1">
    <location>
        <begin position="58"/>
        <end position="70"/>
    </location>
</feature>
<dbReference type="AlphaFoldDB" id="A0AAV3P7V4"/>
<evidence type="ECO:0000256" key="1">
    <source>
        <dbReference type="SAM" id="MobiDB-lite"/>
    </source>
</evidence>
<protein>
    <submittedName>
        <fullName evidence="2">Uncharacterized protein</fullName>
    </submittedName>
</protein>
<comment type="caution">
    <text evidence="2">The sequence shown here is derived from an EMBL/GenBank/DDBJ whole genome shotgun (WGS) entry which is preliminary data.</text>
</comment>
<gene>
    <name evidence="2" type="ORF">LIER_07009</name>
</gene>
<organism evidence="2 3">
    <name type="scientific">Lithospermum erythrorhizon</name>
    <name type="common">Purple gromwell</name>
    <name type="synonym">Lithospermum officinale var. erythrorhizon</name>
    <dbReference type="NCBI Taxonomy" id="34254"/>
    <lineage>
        <taxon>Eukaryota</taxon>
        <taxon>Viridiplantae</taxon>
        <taxon>Streptophyta</taxon>
        <taxon>Embryophyta</taxon>
        <taxon>Tracheophyta</taxon>
        <taxon>Spermatophyta</taxon>
        <taxon>Magnoliopsida</taxon>
        <taxon>eudicotyledons</taxon>
        <taxon>Gunneridae</taxon>
        <taxon>Pentapetalae</taxon>
        <taxon>asterids</taxon>
        <taxon>lamiids</taxon>
        <taxon>Boraginales</taxon>
        <taxon>Boraginaceae</taxon>
        <taxon>Boraginoideae</taxon>
        <taxon>Lithospermeae</taxon>
        <taxon>Lithospermum</taxon>
    </lineage>
</organism>
<name>A0AAV3P7V4_LITER</name>
<feature type="region of interest" description="Disordered" evidence="1">
    <location>
        <begin position="58"/>
        <end position="84"/>
    </location>
</feature>
<proteinExistence type="predicted"/>